<reference evidence="1" key="1">
    <citation type="submission" date="2020-06" db="EMBL/GenBank/DDBJ databases">
        <authorList>
            <person name="Li T."/>
            <person name="Hu X."/>
            <person name="Zhang T."/>
            <person name="Song X."/>
            <person name="Zhang H."/>
            <person name="Dai N."/>
            <person name="Sheng W."/>
            <person name="Hou X."/>
            <person name="Wei L."/>
        </authorList>
    </citation>
    <scope>NUCLEOTIDE SEQUENCE</scope>
    <source>
        <strain evidence="1">K16</strain>
        <tissue evidence="1">Leaf</tissue>
    </source>
</reference>
<accession>A0AAE1WP74</accession>
<dbReference type="GO" id="GO:0005794">
    <property type="term" value="C:Golgi apparatus"/>
    <property type="evidence" value="ECO:0007669"/>
    <property type="project" value="TreeGrafter"/>
</dbReference>
<dbReference type="PANTHER" id="PTHR21481">
    <property type="entry name" value="PROTEIN CLEC16A"/>
    <property type="match status" value="1"/>
</dbReference>
<organism evidence="1 2">
    <name type="scientific">Sesamum angolense</name>
    <dbReference type="NCBI Taxonomy" id="2727404"/>
    <lineage>
        <taxon>Eukaryota</taxon>
        <taxon>Viridiplantae</taxon>
        <taxon>Streptophyta</taxon>
        <taxon>Embryophyta</taxon>
        <taxon>Tracheophyta</taxon>
        <taxon>Spermatophyta</taxon>
        <taxon>Magnoliopsida</taxon>
        <taxon>eudicotyledons</taxon>
        <taxon>Gunneridae</taxon>
        <taxon>Pentapetalae</taxon>
        <taxon>asterids</taxon>
        <taxon>lamiids</taxon>
        <taxon>Lamiales</taxon>
        <taxon>Pedaliaceae</taxon>
        <taxon>Sesamum</taxon>
    </lineage>
</organism>
<dbReference type="EMBL" id="JACGWL010000008">
    <property type="protein sequence ID" value="KAK4396717.1"/>
    <property type="molecule type" value="Genomic_DNA"/>
</dbReference>
<dbReference type="InterPro" id="IPR039272">
    <property type="entry name" value="CLEC16A/TT9"/>
</dbReference>
<dbReference type="GO" id="GO:0016197">
    <property type="term" value="P:endosomal transport"/>
    <property type="evidence" value="ECO:0007669"/>
    <property type="project" value="TreeGrafter"/>
</dbReference>
<dbReference type="Proteomes" id="UP001289374">
    <property type="component" value="Unassembled WGS sequence"/>
</dbReference>
<dbReference type="PANTHER" id="PTHR21481:SF4">
    <property type="entry name" value="PROTEIN TRANSPARENT TESTA 9"/>
    <property type="match status" value="1"/>
</dbReference>
<name>A0AAE1WP74_9LAMI</name>
<evidence type="ECO:0000313" key="1">
    <source>
        <dbReference type="EMBL" id="KAK4396717.1"/>
    </source>
</evidence>
<dbReference type="AlphaFoldDB" id="A0AAE1WP74"/>
<gene>
    <name evidence="1" type="ORF">Sango_1508300</name>
</gene>
<dbReference type="GO" id="GO:0007034">
    <property type="term" value="P:vacuolar transport"/>
    <property type="evidence" value="ECO:0007669"/>
    <property type="project" value="TreeGrafter"/>
</dbReference>
<dbReference type="GO" id="GO:1901096">
    <property type="term" value="P:regulation of autophagosome maturation"/>
    <property type="evidence" value="ECO:0007669"/>
    <property type="project" value="TreeGrafter"/>
</dbReference>
<protein>
    <submittedName>
        <fullName evidence="1">Protein TRANSPARENT TESTA 9</fullName>
    </submittedName>
</protein>
<keyword evidence="2" id="KW-1185">Reference proteome</keyword>
<proteinExistence type="predicted"/>
<comment type="caution">
    <text evidence="1">The sequence shown here is derived from an EMBL/GenBank/DDBJ whole genome shotgun (WGS) entry which is preliminary data.</text>
</comment>
<reference evidence="1" key="2">
    <citation type="journal article" date="2024" name="Plant">
        <title>Genomic evolution and insights into agronomic trait innovations of Sesamum species.</title>
        <authorList>
            <person name="Miao H."/>
            <person name="Wang L."/>
            <person name="Qu L."/>
            <person name="Liu H."/>
            <person name="Sun Y."/>
            <person name="Le M."/>
            <person name="Wang Q."/>
            <person name="Wei S."/>
            <person name="Zheng Y."/>
            <person name="Lin W."/>
            <person name="Duan Y."/>
            <person name="Cao H."/>
            <person name="Xiong S."/>
            <person name="Wang X."/>
            <person name="Wei L."/>
            <person name="Li C."/>
            <person name="Ma Q."/>
            <person name="Ju M."/>
            <person name="Zhao R."/>
            <person name="Li G."/>
            <person name="Mu C."/>
            <person name="Tian Q."/>
            <person name="Mei H."/>
            <person name="Zhang T."/>
            <person name="Gao T."/>
            <person name="Zhang H."/>
        </authorList>
    </citation>
    <scope>NUCLEOTIDE SEQUENCE</scope>
    <source>
        <strain evidence="1">K16</strain>
    </source>
</reference>
<evidence type="ECO:0000313" key="2">
    <source>
        <dbReference type="Proteomes" id="UP001289374"/>
    </source>
</evidence>
<dbReference type="GO" id="GO:0005770">
    <property type="term" value="C:late endosome"/>
    <property type="evidence" value="ECO:0007669"/>
    <property type="project" value="TreeGrafter"/>
</dbReference>
<sequence length="98" mass="11417">MLHTLFLLQPRIDDKHPRWLHLRIRPSSFPFTDTPKYGAHGKVKSKSLVDGRWTLAFRDEESCNHALSMILEEVKLQSHEVERSLRPLLELDRSSSPS</sequence>